<keyword evidence="2" id="KW-0614">Plasmid</keyword>
<evidence type="ECO:0000259" key="1">
    <source>
        <dbReference type="Pfam" id="PF00149"/>
    </source>
</evidence>
<dbReference type="RefSeq" id="WP_040125493.1">
    <property type="nucleotide sequence ID" value="NZ_HG938356.1"/>
</dbReference>
<dbReference type="SUPFAM" id="SSF56300">
    <property type="entry name" value="Metallo-dependent phosphatases"/>
    <property type="match status" value="1"/>
</dbReference>
<dbReference type="HOGENOM" id="CLU_016569_0_0_5"/>
<gene>
    <name evidence="2" type="ORF">RG1141_PA13360</name>
</gene>
<protein>
    <submittedName>
        <fullName evidence="2">Calcineurin-like phosphoesterase</fullName>
    </submittedName>
</protein>
<dbReference type="KEGG" id="ngl:RG1141_PA13360"/>
<dbReference type="PATRIC" id="fig|1028801.3.peg.5958"/>
<reference evidence="3" key="1">
    <citation type="journal article" date="2014" name="BMC Genomics">
        <title>Genome sequencing of two Neorhizobium galegae strains reveals a noeT gene responsible for the unusual acetylation of the nodulation factors.</title>
        <authorList>
            <person name="Osterman J."/>
            <person name="Marsh J."/>
            <person name="Laine P.K."/>
            <person name="Zeng Z."/>
            <person name="Alatalo E."/>
            <person name="Sullivan J.T."/>
            <person name="Young J.P."/>
            <person name="Thomas-Oates J."/>
            <person name="Paulin L."/>
            <person name="Lindstrom K."/>
        </authorList>
    </citation>
    <scope>NUCLEOTIDE SEQUENCE [LARGE SCALE GENOMIC DNA]</scope>
    <source>
        <strain evidence="3">HAMBI 1141</strain>
        <plasmid evidence="3">II</plasmid>
    </source>
</reference>
<geneLocation type="plasmid" evidence="3">
    <name>II</name>
</geneLocation>
<dbReference type="GO" id="GO:0016787">
    <property type="term" value="F:hydrolase activity"/>
    <property type="evidence" value="ECO:0007669"/>
    <property type="project" value="InterPro"/>
</dbReference>
<feature type="domain" description="Calcineurin-like phosphoesterase" evidence="1">
    <location>
        <begin position="7"/>
        <end position="118"/>
    </location>
</feature>
<evidence type="ECO:0000313" key="3">
    <source>
        <dbReference type="Proteomes" id="UP000028186"/>
    </source>
</evidence>
<organism evidence="2 3">
    <name type="scientific">Neorhizobium galegae bv. officinalis bv. officinalis str. HAMBI 1141</name>
    <dbReference type="NCBI Taxonomy" id="1028801"/>
    <lineage>
        <taxon>Bacteria</taxon>
        <taxon>Pseudomonadati</taxon>
        <taxon>Pseudomonadota</taxon>
        <taxon>Alphaproteobacteria</taxon>
        <taxon>Hyphomicrobiales</taxon>
        <taxon>Rhizobiaceae</taxon>
        <taxon>Rhizobium/Agrobacterium group</taxon>
        <taxon>Neorhizobium</taxon>
    </lineage>
</organism>
<dbReference type="EMBL" id="HG938356">
    <property type="protein sequence ID" value="CDN58168.1"/>
    <property type="molecule type" value="Genomic_DNA"/>
</dbReference>
<accession>A0A068TIH1</accession>
<name>A0A068TIH1_NEOGA</name>
<dbReference type="Proteomes" id="UP000028186">
    <property type="component" value="Plasmid pHAMBI1141a"/>
</dbReference>
<dbReference type="eggNOG" id="COG1409">
    <property type="taxonomic scope" value="Bacteria"/>
</dbReference>
<dbReference type="InterPro" id="IPR004843">
    <property type="entry name" value="Calcineurin-like_PHP"/>
</dbReference>
<dbReference type="CDD" id="cd00838">
    <property type="entry name" value="MPP_superfamily"/>
    <property type="match status" value="2"/>
</dbReference>
<sequence>MPKLPSIAIIADAHFHDVKAGFDFPGITIEGDRMALRTWVDTRQSTRVFNESTQALFAALDEVKRREIRHVVLLGDYSDDGQRETLASLRKILTRHVRENGTNFYALPGNHDIFGPAGRHHTKEFVGQNADAVQVTSDSQNMAPGTIFSAGMFCEGYPAGLDAMAEFGYFRQLHYLHWETPFGASDAIEARRYDAVSPDGRNHYHLMDASYLVEPEDGLWLLMIDANVFEPRDGSYVAGEEAAFVDSTAAGWNALLRCKPFIIDWIADVSSRAKALGKTLLAFSHYPALDPFDGATAAERVLFGETNVARRTPRAAVADGLLDAGLVVHFSGHLHVEGITRRSRGEREIVNIAVPSIVAYPAAFKVARLSPDSIEVETVELSGLTLDQNIFAAYRQESNRSGTSQDAAFDTKNYGAYLRAHKEALIHHRYFPKEWPEDVVDAVSDLNLLEVCRIIDGKAPADDGLAAIGIIDAIVDWYCLRQAAVLALGDVTAQRRDVYRKLAQSYGRDPAQGSDGTVETFLAIFLGAFADFLDRAERGAKSFEISLKQEFETTC</sequence>
<dbReference type="Gene3D" id="3.60.21.10">
    <property type="match status" value="2"/>
</dbReference>
<dbReference type="AlphaFoldDB" id="A0A068TIH1"/>
<dbReference type="InterPro" id="IPR029052">
    <property type="entry name" value="Metallo-depent_PP-like"/>
</dbReference>
<evidence type="ECO:0000313" key="2">
    <source>
        <dbReference type="EMBL" id="CDN58168.1"/>
    </source>
</evidence>
<dbReference type="Pfam" id="PF00149">
    <property type="entry name" value="Metallophos"/>
    <property type="match status" value="1"/>
</dbReference>
<proteinExistence type="predicted"/>